<evidence type="ECO:0000313" key="7">
    <source>
        <dbReference type="EMBL" id="MFD2159356.1"/>
    </source>
</evidence>
<dbReference type="Gene3D" id="3.30.1120.10">
    <property type="match status" value="1"/>
</dbReference>
<dbReference type="InterPro" id="IPR000917">
    <property type="entry name" value="Sulfatase_N"/>
</dbReference>
<feature type="signal peptide" evidence="5">
    <location>
        <begin position="1"/>
        <end position="17"/>
    </location>
</feature>
<evidence type="ECO:0000256" key="1">
    <source>
        <dbReference type="ARBA" id="ARBA00008779"/>
    </source>
</evidence>
<accession>A0ABW4ZBL1</accession>
<evidence type="ECO:0000256" key="4">
    <source>
        <dbReference type="ARBA" id="ARBA00022837"/>
    </source>
</evidence>
<reference evidence="8" key="1">
    <citation type="journal article" date="2019" name="Int. J. Syst. Evol. Microbiol.">
        <title>The Global Catalogue of Microorganisms (GCM) 10K type strain sequencing project: providing services to taxonomists for standard genome sequencing and annotation.</title>
        <authorList>
            <consortium name="The Broad Institute Genomics Platform"/>
            <consortium name="The Broad Institute Genome Sequencing Center for Infectious Disease"/>
            <person name="Wu L."/>
            <person name="Ma J."/>
        </authorList>
    </citation>
    <scope>NUCLEOTIDE SEQUENCE [LARGE SCALE GENOMIC DNA]</scope>
    <source>
        <strain evidence="8">CCUG 57942</strain>
    </source>
</reference>
<dbReference type="InterPro" id="IPR050738">
    <property type="entry name" value="Sulfatase"/>
</dbReference>
<gene>
    <name evidence="7" type="ORF">ACFSW8_10635</name>
</gene>
<dbReference type="InterPro" id="IPR024607">
    <property type="entry name" value="Sulfatase_CS"/>
</dbReference>
<comment type="caution">
    <text evidence="7">The sequence shown here is derived from an EMBL/GenBank/DDBJ whole genome shotgun (WGS) entry which is preliminary data.</text>
</comment>
<dbReference type="PANTHER" id="PTHR42693:SF53">
    <property type="entry name" value="ENDO-4-O-SULFATASE"/>
    <property type="match status" value="1"/>
</dbReference>
<evidence type="ECO:0000259" key="6">
    <source>
        <dbReference type="Pfam" id="PF00884"/>
    </source>
</evidence>
<dbReference type="PROSITE" id="PS00523">
    <property type="entry name" value="SULFATASE_1"/>
    <property type="match status" value="1"/>
</dbReference>
<dbReference type="Proteomes" id="UP001597389">
    <property type="component" value="Unassembled WGS sequence"/>
</dbReference>
<dbReference type="InterPro" id="IPR017850">
    <property type="entry name" value="Alkaline_phosphatase_core_sf"/>
</dbReference>
<dbReference type="Pfam" id="PF00884">
    <property type="entry name" value="Sulfatase"/>
    <property type="match status" value="1"/>
</dbReference>
<dbReference type="PANTHER" id="PTHR42693">
    <property type="entry name" value="ARYLSULFATASE FAMILY MEMBER"/>
    <property type="match status" value="1"/>
</dbReference>
<evidence type="ECO:0000313" key="8">
    <source>
        <dbReference type="Proteomes" id="UP001597389"/>
    </source>
</evidence>
<dbReference type="SUPFAM" id="SSF53649">
    <property type="entry name" value="Alkaline phosphatase-like"/>
    <property type="match status" value="1"/>
</dbReference>
<protein>
    <submittedName>
        <fullName evidence="7">Arylsulfatase</fullName>
    </submittedName>
</protein>
<keyword evidence="4" id="KW-0106">Calcium</keyword>
<name>A0ABW4ZBL1_9BACT</name>
<proteinExistence type="inferred from homology"/>
<comment type="similarity">
    <text evidence="1">Belongs to the sulfatase family.</text>
</comment>
<evidence type="ECO:0000256" key="5">
    <source>
        <dbReference type="SAM" id="SignalP"/>
    </source>
</evidence>
<feature type="chain" id="PRO_5046126291" evidence="5">
    <location>
        <begin position="18"/>
        <end position="589"/>
    </location>
</feature>
<keyword evidence="3" id="KW-0378">Hydrolase</keyword>
<keyword evidence="8" id="KW-1185">Reference proteome</keyword>
<sequence>MRVLVCWMLGLVGWVCAQPNVVFVITDDQGYGDIACHGHPYVKTPHLDKLVSESVNLDDYHVFPTCSPSRASILTGHWANRTGVWHTINGRSLLREGEVTVAEMFKEAGYATGIFGKWHLGDAYPFRPQDRGFSEVYVHGAGGVGQTPDVWDNAYFGGGYYHNGKKVRAEGFCTDVFFAEGRRFIRECVKEERPFFAYISTNAPHGPLHCPEKYLDLYQGKPARQAAFYGMISNIDENVGSLRAELKSLAVERDTIFIFTTDNGTATGESVFNAGMRGKKNSEYDGGHRVPFIIHWPGGEMQSRRHVRTLTHAVDVTPTLLDLCGVRGSEGVKFDGVSVKDLMLGKDEGWPERYLITDSQRVVDPVKWRKSAVMTQGWRLVNGKELYAIEEDPGQRNDVAGQHPERVAAMREAYESWWAELEPSYKNSAAFVLGDAKASEVLLTAHDWISERMPPWNQAGVRGLEKWVCDKVDAYWYVDVKVAGVYELELRRWPQETQLAIGAGMAAGAGVPGASRAFRETKGAAIPVVGAQLLVNGVSVADFEVNAEDDCVRKRVHLAEGKQKLGGVFKLASGKQVGVCYLTVRKVEQ</sequence>
<evidence type="ECO:0000256" key="2">
    <source>
        <dbReference type="ARBA" id="ARBA00022723"/>
    </source>
</evidence>
<dbReference type="Gene3D" id="3.40.720.10">
    <property type="entry name" value="Alkaline Phosphatase, subunit A"/>
    <property type="match status" value="1"/>
</dbReference>
<dbReference type="EMBL" id="JBHUJB010000044">
    <property type="protein sequence ID" value="MFD2159356.1"/>
    <property type="molecule type" value="Genomic_DNA"/>
</dbReference>
<keyword evidence="2" id="KW-0479">Metal-binding</keyword>
<dbReference type="RefSeq" id="WP_377091404.1">
    <property type="nucleotide sequence ID" value="NZ_JBHSJL010000014.1"/>
</dbReference>
<organism evidence="7 8">
    <name type="scientific">Rubritalea tangerina</name>
    <dbReference type="NCBI Taxonomy" id="430798"/>
    <lineage>
        <taxon>Bacteria</taxon>
        <taxon>Pseudomonadati</taxon>
        <taxon>Verrucomicrobiota</taxon>
        <taxon>Verrucomicrobiia</taxon>
        <taxon>Verrucomicrobiales</taxon>
        <taxon>Rubritaleaceae</taxon>
        <taxon>Rubritalea</taxon>
    </lineage>
</organism>
<dbReference type="CDD" id="cd16146">
    <property type="entry name" value="ARS_like"/>
    <property type="match status" value="1"/>
</dbReference>
<feature type="domain" description="Sulfatase N-terminal" evidence="6">
    <location>
        <begin position="19"/>
        <end position="326"/>
    </location>
</feature>
<keyword evidence="5" id="KW-0732">Signal</keyword>
<evidence type="ECO:0000256" key="3">
    <source>
        <dbReference type="ARBA" id="ARBA00022801"/>
    </source>
</evidence>